<dbReference type="InterPro" id="IPR014710">
    <property type="entry name" value="RmlC-like_jellyroll"/>
</dbReference>
<sequence>MSLGIDSVIDFAASPAQPLVETIDHGDLLSPPYQARTWVHYQDPSGAFVAGVWEAGSCVEKFVAEHEEFCQILQGTVRLTDEQGEAKEFGPGSQFTIAAGFRGLWENLGTVRKAYVTWAAP</sequence>
<dbReference type="InterPro" id="IPR008579">
    <property type="entry name" value="UGlyAH_Cupin_dom"/>
</dbReference>
<dbReference type="KEGG" id="pre:PCA10_47340"/>
<keyword evidence="3" id="KW-1185">Reference proteome</keyword>
<protein>
    <recommendedName>
        <fullName evidence="1">(S)-ureidoglycine aminohydrolase cupin domain-containing protein</fullName>
    </recommendedName>
</protein>
<dbReference type="PANTHER" id="PTHR40943">
    <property type="entry name" value="CYTOPLASMIC PROTEIN-RELATED"/>
    <property type="match status" value="1"/>
</dbReference>
<dbReference type="EMBL" id="AP013068">
    <property type="protein sequence ID" value="BAN50466.1"/>
    <property type="molecule type" value="Genomic_DNA"/>
</dbReference>
<name>S6AZW2_METRE</name>
<proteinExistence type="predicted"/>
<dbReference type="Pfam" id="PF05899">
    <property type="entry name" value="Cupin_3"/>
    <property type="match status" value="1"/>
</dbReference>
<evidence type="ECO:0000313" key="2">
    <source>
        <dbReference type="EMBL" id="BAN50466.1"/>
    </source>
</evidence>
<organism evidence="2 3">
    <name type="scientific">Metapseudomonas resinovorans NBRC 106553</name>
    <dbReference type="NCBI Taxonomy" id="1245471"/>
    <lineage>
        <taxon>Bacteria</taxon>
        <taxon>Pseudomonadati</taxon>
        <taxon>Pseudomonadota</taxon>
        <taxon>Gammaproteobacteria</taxon>
        <taxon>Pseudomonadales</taxon>
        <taxon>Pseudomonadaceae</taxon>
        <taxon>Metapseudomonas</taxon>
    </lineage>
</organism>
<accession>S6AZW2</accession>
<dbReference type="SUPFAM" id="SSF51182">
    <property type="entry name" value="RmlC-like cupins"/>
    <property type="match status" value="1"/>
</dbReference>
<dbReference type="AlphaFoldDB" id="S6AZW2"/>
<dbReference type="eggNOG" id="COG3450">
    <property type="taxonomic scope" value="Bacteria"/>
</dbReference>
<evidence type="ECO:0000313" key="3">
    <source>
        <dbReference type="Proteomes" id="UP000015503"/>
    </source>
</evidence>
<dbReference type="Proteomes" id="UP000015503">
    <property type="component" value="Chromosome"/>
</dbReference>
<gene>
    <name evidence="2" type="ORF">PCA10_47340</name>
</gene>
<reference evidence="2 3" key="1">
    <citation type="journal article" date="2013" name="Genome Announc.">
        <title>Complete Genome Sequence of the Carbazole Degrader Pseudomonas resinovorans Strain CA10 (NBRC 106553).</title>
        <authorList>
            <person name="Shintani M."/>
            <person name="Hosoyama A."/>
            <person name="Ohji S."/>
            <person name="Tsuchikane K."/>
            <person name="Takarada H."/>
            <person name="Yamazoe A."/>
            <person name="Fujita N."/>
            <person name="Nojiri H."/>
        </authorList>
    </citation>
    <scope>NUCLEOTIDE SEQUENCE [LARGE SCALE GENOMIC DNA]</scope>
    <source>
        <strain evidence="2 3">NBRC 106553</strain>
    </source>
</reference>
<dbReference type="PATRIC" id="fig|1245471.3.peg.4795"/>
<dbReference type="HOGENOM" id="CLU_147448_1_1_6"/>
<dbReference type="RefSeq" id="WP_016494595.1">
    <property type="nucleotide sequence ID" value="NC_021499.1"/>
</dbReference>
<feature type="domain" description="(S)-ureidoglycine aminohydrolase cupin" evidence="1">
    <location>
        <begin position="44"/>
        <end position="115"/>
    </location>
</feature>
<dbReference type="STRING" id="1245471.PCA10_47340"/>
<evidence type="ECO:0000259" key="1">
    <source>
        <dbReference type="Pfam" id="PF05899"/>
    </source>
</evidence>
<dbReference type="Gene3D" id="2.60.120.10">
    <property type="entry name" value="Jelly Rolls"/>
    <property type="match status" value="1"/>
</dbReference>
<dbReference type="InterPro" id="IPR011051">
    <property type="entry name" value="RmlC_Cupin_sf"/>
</dbReference>
<dbReference type="OrthoDB" id="9799053at2"/>
<dbReference type="PANTHER" id="PTHR40943:SF2">
    <property type="entry name" value="(S)-UREIDOGLYCINE AMINOHYDROLASE CUPIN DOMAIN-CONTAINING PROTEIN"/>
    <property type="match status" value="1"/>
</dbReference>